<feature type="transmembrane region" description="Helical" evidence="1">
    <location>
        <begin position="145"/>
        <end position="166"/>
    </location>
</feature>
<reference evidence="2" key="1">
    <citation type="submission" date="2022-08" db="EMBL/GenBank/DDBJ databases">
        <authorList>
            <person name="Wang H."/>
        </authorList>
    </citation>
    <scope>NUCLEOTIDE SEQUENCE</scope>
    <source>
        <strain evidence="2">PS10</strain>
    </source>
</reference>
<proteinExistence type="predicted"/>
<evidence type="ECO:0000256" key="1">
    <source>
        <dbReference type="SAM" id="Phobius"/>
    </source>
</evidence>
<keyword evidence="1" id="KW-1133">Transmembrane helix</keyword>
<evidence type="ECO:0000313" key="3">
    <source>
        <dbReference type="Proteomes" id="UP001173801"/>
    </source>
</evidence>
<dbReference type="Proteomes" id="UP001173801">
    <property type="component" value="Unassembled WGS sequence"/>
</dbReference>
<protein>
    <submittedName>
        <fullName evidence="2">DUF1523 family protein</fullName>
    </submittedName>
</protein>
<gene>
    <name evidence="2" type="ORF">NYG85_02390</name>
</gene>
<sequence length="172" mass="20054">MKKIVKNALFVLVFVLHALLAFFINYSMPSYKALNIVGAEVKRVDEKGVISDELPKDKIVRDIYFIYAKKPNSDDKIVVFRNEDTRWGYPFYFKFNSADIQAKATAFLQENALVQVKYYGYRVQILNEFANVISLKKLQNQSDLAVPYVSFGLYILVFISFLTLFFQVKKRF</sequence>
<evidence type="ECO:0000313" key="2">
    <source>
        <dbReference type="EMBL" id="MDL0088226.1"/>
    </source>
</evidence>
<reference evidence="2" key="2">
    <citation type="journal article" date="2023" name="Microorganisms">
        <title>Isolation and Genomic Characteristics of Cat-Borne Campylobacter felis sp. nov. and Sheep-Borne Campylobacter ovis sp. nov.</title>
        <authorList>
            <person name="Wang H."/>
            <person name="Li Y."/>
            <person name="Gu Y."/>
            <person name="Zhou G."/>
            <person name="Chen X."/>
            <person name="Zhang X."/>
            <person name="Shao Z."/>
            <person name="Zhang J."/>
            <person name="Zhang M."/>
        </authorList>
    </citation>
    <scope>NUCLEOTIDE SEQUENCE</scope>
    <source>
        <strain evidence="2">PS10</strain>
    </source>
</reference>
<dbReference type="EMBL" id="JANURM010000002">
    <property type="protein sequence ID" value="MDL0088226.1"/>
    <property type="molecule type" value="Genomic_DNA"/>
</dbReference>
<keyword evidence="1" id="KW-0812">Transmembrane</keyword>
<keyword evidence="3" id="KW-1185">Reference proteome</keyword>
<comment type="caution">
    <text evidence="2">The sequence shown here is derived from an EMBL/GenBank/DDBJ whole genome shotgun (WGS) entry which is preliminary data.</text>
</comment>
<dbReference type="RefSeq" id="WP_284936880.1">
    <property type="nucleotide sequence ID" value="NZ_JANURM010000002.1"/>
</dbReference>
<keyword evidence="1" id="KW-0472">Membrane</keyword>
<dbReference type="InterPro" id="IPR011088">
    <property type="entry name" value="Phage_phiNM3_A0EWY4"/>
</dbReference>
<organism evidence="2 3">
    <name type="scientific">Campylobacter gastrosuis</name>
    <dbReference type="NCBI Taxonomy" id="2974576"/>
    <lineage>
        <taxon>Bacteria</taxon>
        <taxon>Pseudomonadati</taxon>
        <taxon>Campylobacterota</taxon>
        <taxon>Epsilonproteobacteria</taxon>
        <taxon>Campylobacterales</taxon>
        <taxon>Campylobacteraceae</taxon>
        <taxon>Campylobacter</taxon>
    </lineage>
</organism>
<dbReference type="Pfam" id="PF07509">
    <property type="entry name" value="DUF1523"/>
    <property type="match status" value="1"/>
</dbReference>
<name>A0ABT7HMT2_9BACT</name>
<accession>A0ABT7HMT2</accession>